<feature type="transmembrane region" description="Helical" evidence="1">
    <location>
        <begin position="151"/>
        <end position="170"/>
    </location>
</feature>
<dbReference type="PANTHER" id="PTHR24177:SF103">
    <property type="entry name" value="PGG DOMAIN-CONTAINING PROTEIN"/>
    <property type="match status" value="1"/>
</dbReference>
<dbReference type="AlphaFoldDB" id="A0A6A1VST0"/>
<evidence type="ECO:0000256" key="1">
    <source>
        <dbReference type="SAM" id="Phobius"/>
    </source>
</evidence>
<feature type="domain" description="PGG" evidence="2">
    <location>
        <begin position="142"/>
        <end position="210"/>
    </location>
</feature>
<accession>A0A6A1VST0</accession>
<evidence type="ECO:0000259" key="2">
    <source>
        <dbReference type="Pfam" id="PF13962"/>
    </source>
</evidence>
<keyword evidence="1" id="KW-0812">Transmembrane</keyword>
<protein>
    <recommendedName>
        <fullName evidence="2">PGG domain-containing protein</fullName>
    </recommendedName>
</protein>
<reference evidence="3 4" key="1">
    <citation type="journal article" date="2019" name="Plant Biotechnol. J.">
        <title>The red bayberry genome and genetic basis of sex determination.</title>
        <authorList>
            <person name="Jia H.M."/>
            <person name="Jia H.J."/>
            <person name="Cai Q.L."/>
            <person name="Wang Y."/>
            <person name="Zhao H.B."/>
            <person name="Yang W.F."/>
            <person name="Wang G.Y."/>
            <person name="Li Y.H."/>
            <person name="Zhan D.L."/>
            <person name="Shen Y.T."/>
            <person name="Niu Q.F."/>
            <person name="Chang L."/>
            <person name="Qiu J."/>
            <person name="Zhao L."/>
            <person name="Xie H.B."/>
            <person name="Fu W.Y."/>
            <person name="Jin J."/>
            <person name="Li X.W."/>
            <person name="Jiao Y."/>
            <person name="Zhou C.C."/>
            <person name="Tu T."/>
            <person name="Chai C.Y."/>
            <person name="Gao J.L."/>
            <person name="Fan L.J."/>
            <person name="van de Weg E."/>
            <person name="Wang J.Y."/>
            <person name="Gao Z.S."/>
        </authorList>
    </citation>
    <scope>NUCLEOTIDE SEQUENCE [LARGE SCALE GENOMIC DNA]</scope>
    <source>
        <tissue evidence="3">Leaves</tissue>
    </source>
</reference>
<organism evidence="3 4">
    <name type="scientific">Morella rubra</name>
    <name type="common">Chinese bayberry</name>
    <dbReference type="NCBI Taxonomy" id="262757"/>
    <lineage>
        <taxon>Eukaryota</taxon>
        <taxon>Viridiplantae</taxon>
        <taxon>Streptophyta</taxon>
        <taxon>Embryophyta</taxon>
        <taxon>Tracheophyta</taxon>
        <taxon>Spermatophyta</taxon>
        <taxon>Magnoliopsida</taxon>
        <taxon>eudicotyledons</taxon>
        <taxon>Gunneridae</taxon>
        <taxon>Pentapetalae</taxon>
        <taxon>rosids</taxon>
        <taxon>fabids</taxon>
        <taxon>Fagales</taxon>
        <taxon>Myricaceae</taxon>
        <taxon>Morella</taxon>
    </lineage>
</organism>
<dbReference type="OrthoDB" id="20727at2759"/>
<keyword evidence="1" id="KW-1133">Transmembrane helix</keyword>
<feature type="transmembrane region" description="Helical" evidence="1">
    <location>
        <begin position="190"/>
        <end position="211"/>
    </location>
</feature>
<dbReference type="Proteomes" id="UP000516437">
    <property type="component" value="Chromosome 4"/>
</dbReference>
<dbReference type="GO" id="GO:0016020">
    <property type="term" value="C:membrane"/>
    <property type="evidence" value="ECO:0007669"/>
    <property type="project" value="TreeGrafter"/>
</dbReference>
<keyword evidence="1" id="KW-0472">Membrane</keyword>
<evidence type="ECO:0000313" key="3">
    <source>
        <dbReference type="EMBL" id="KAB1215735.1"/>
    </source>
</evidence>
<gene>
    <name evidence="3" type="ORF">CJ030_MR4G020435</name>
</gene>
<dbReference type="EMBL" id="RXIC02000022">
    <property type="protein sequence ID" value="KAB1215735.1"/>
    <property type="molecule type" value="Genomic_DNA"/>
</dbReference>
<comment type="caution">
    <text evidence="3">The sequence shown here is derived from an EMBL/GenBank/DDBJ whole genome shotgun (WGS) entry which is preliminary data.</text>
</comment>
<keyword evidence="4" id="KW-1185">Reference proteome</keyword>
<name>A0A6A1VST0_9ROSI</name>
<dbReference type="Pfam" id="PF13962">
    <property type="entry name" value="PGG"/>
    <property type="match status" value="1"/>
</dbReference>
<evidence type="ECO:0000313" key="4">
    <source>
        <dbReference type="Proteomes" id="UP000516437"/>
    </source>
</evidence>
<dbReference type="InterPro" id="IPR026961">
    <property type="entry name" value="PGG_dom"/>
</dbReference>
<sequence>MVEGILKLSRLPCTIRTRKRRIYIVLLTVENRQPHVYKLLLKSLVLKGSVFKEVDNQGNSALHLAAKLGDHEPWLIPGAALQMQWEFKWYEFVKESMPRHIFSRYNIVGQISRPWSSPGILSQTLEDLFTDTHKELVKNGGKWLSKTSESCYVVAALIATVAFATSATVLRGVKQDVGALILEKHLAFDVFSISSLIALYCSVTAVVMFLAI</sequence>
<dbReference type="PANTHER" id="PTHR24177">
    <property type="entry name" value="CASKIN"/>
    <property type="match status" value="1"/>
</dbReference>
<proteinExistence type="predicted"/>